<dbReference type="InterPro" id="IPR004101">
    <property type="entry name" value="Mur_ligase_C"/>
</dbReference>
<keyword evidence="2" id="KW-0132">Cell division</keyword>
<accession>M4VG19</accession>
<dbReference type="KEGG" id="man:A11S_1349"/>
<dbReference type="Pfam" id="PF01225">
    <property type="entry name" value="Mur_ligase"/>
    <property type="match status" value="1"/>
</dbReference>
<dbReference type="PANTHER" id="PTHR43445">
    <property type="entry name" value="UDP-N-ACETYLMURAMATE--L-ALANINE LIGASE-RELATED"/>
    <property type="match status" value="1"/>
</dbReference>
<dbReference type="SUPFAM" id="SSF51984">
    <property type="entry name" value="MurCD N-terminal domain"/>
    <property type="match status" value="1"/>
</dbReference>
<evidence type="ECO:0000256" key="8">
    <source>
        <dbReference type="ARBA" id="ARBA00023316"/>
    </source>
</evidence>
<dbReference type="PATRIC" id="fig|349215.9.peg.1299"/>
<dbReference type="GO" id="GO:0008763">
    <property type="term" value="F:UDP-N-acetylmuramate-L-alanine ligase activity"/>
    <property type="evidence" value="ECO:0007669"/>
    <property type="project" value="UniProtKB-EC"/>
</dbReference>
<dbReference type="GO" id="GO:0009252">
    <property type="term" value="P:peptidoglycan biosynthetic process"/>
    <property type="evidence" value="ECO:0007669"/>
    <property type="project" value="UniProtKB-KW"/>
</dbReference>
<dbReference type="GO" id="GO:0008360">
    <property type="term" value="P:regulation of cell shape"/>
    <property type="evidence" value="ECO:0007669"/>
    <property type="project" value="UniProtKB-KW"/>
</dbReference>
<dbReference type="RefSeq" id="WP_015467692.1">
    <property type="nucleotide sequence ID" value="NC_020812.1"/>
</dbReference>
<feature type="domain" description="Mur ligase central" evidence="11">
    <location>
        <begin position="116"/>
        <end position="294"/>
    </location>
</feature>
<organism evidence="12 13">
    <name type="scientific">Micavibrio aeruginosavorus EPB</name>
    <dbReference type="NCBI Taxonomy" id="349215"/>
    <lineage>
        <taxon>Bacteria</taxon>
        <taxon>Pseudomonadati</taxon>
        <taxon>Bdellovibrionota</taxon>
        <taxon>Bdellovibrionia</taxon>
        <taxon>Bdellovibrionales</taxon>
        <taxon>Pseudobdellovibrionaceae</taxon>
        <taxon>Micavibrio</taxon>
    </lineage>
</organism>
<name>M4VG19_9BACT</name>
<evidence type="ECO:0000256" key="7">
    <source>
        <dbReference type="ARBA" id="ARBA00023306"/>
    </source>
</evidence>
<gene>
    <name evidence="12" type="ORF">A11S_1349</name>
</gene>
<evidence type="ECO:0000256" key="2">
    <source>
        <dbReference type="ARBA" id="ARBA00022618"/>
    </source>
</evidence>
<proteinExistence type="predicted"/>
<dbReference type="Pfam" id="PF02875">
    <property type="entry name" value="Mur_ligase_C"/>
    <property type="match status" value="1"/>
</dbReference>
<keyword evidence="1 12" id="KW-0436">Ligase</keyword>
<dbReference type="AlphaFoldDB" id="M4VG19"/>
<protein>
    <submittedName>
        <fullName evidence="12">UDP-N-acetylmuramate--alanine ligase</fullName>
        <ecNumber evidence="12">6.3.2.8</ecNumber>
    </submittedName>
</protein>
<dbReference type="OrthoDB" id="9804126at2"/>
<keyword evidence="6" id="KW-0573">Peptidoglycan synthesis</keyword>
<evidence type="ECO:0000259" key="10">
    <source>
        <dbReference type="Pfam" id="PF02875"/>
    </source>
</evidence>
<dbReference type="InterPro" id="IPR013221">
    <property type="entry name" value="Mur_ligase_cen"/>
</dbReference>
<dbReference type="Gene3D" id="3.90.190.20">
    <property type="entry name" value="Mur ligase, C-terminal domain"/>
    <property type="match status" value="1"/>
</dbReference>
<dbReference type="EC" id="6.3.2.8" evidence="12"/>
<dbReference type="Proteomes" id="UP000011932">
    <property type="component" value="Chromosome"/>
</dbReference>
<dbReference type="InterPro" id="IPR036615">
    <property type="entry name" value="Mur_ligase_C_dom_sf"/>
</dbReference>
<dbReference type="Pfam" id="PF08245">
    <property type="entry name" value="Mur_ligase_M"/>
    <property type="match status" value="1"/>
</dbReference>
<dbReference type="GO" id="GO:0005524">
    <property type="term" value="F:ATP binding"/>
    <property type="evidence" value="ECO:0007669"/>
    <property type="project" value="UniProtKB-KW"/>
</dbReference>
<dbReference type="InterPro" id="IPR000713">
    <property type="entry name" value="Mur_ligase_N"/>
</dbReference>
<feature type="domain" description="Mur ligase N-terminal catalytic" evidence="9">
    <location>
        <begin position="8"/>
        <end position="109"/>
    </location>
</feature>
<dbReference type="InterPro" id="IPR050061">
    <property type="entry name" value="MurCDEF_pg_biosynth"/>
</dbReference>
<evidence type="ECO:0000256" key="3">
    <source>
        <dbReference type="ARBA" id="ARBA00022741"/>
    </source>
</evidence>
<evidence type="ECO:0000256" key="6">
    <source>
        <dbReference type="ARBA" id="ARBA00022984"/>
    </source>
</evidence>
<evidence type="ECO:0000259" key="11">
    <source>
        <dbReference type="Pfam" id="PF08245"/>
    </source>
</evidence>
<dbReference type="GO" id="GO:0051301">
    <property type="term" value="P:cell division"/>
    <property type="evidence" value="ECO:0007669"/>
    <property type="project" value="UniProtKB-KW"/>
</dbReference>
<dbReference type="Gene3D" id="3.40.1190.10">
    <property type="entry name" value="Mur-like, catalytic domain"/>
    <property type="match status" value="1"/>
</dbReference>
<dbReference type="InterPro" id="IPR036565">
    <property type="entry name" value="Mur-like_cat_sf"/>
</dbReference>
<dbReference type="SUPFAM" id="SSF53244">
    <property type="entry name" value="MurD-like peptide ligases, peptide-binding domain"/>
    <property type="match status" value="1"/>
</dbReference>
<dbReference type="EMBL" id="CP003538">
    <property type="protein sequence ID" value="AGH98158.1"/>
    <property type="molecule type" value="Genomic_DNA"/>
</dbReference>
<dbReference type="PANTHER" id="PTHR43445:SF3">
    <property type="entry name" value="UDP-N-ACETYLMURAMATE--L-ALANINE LIGASE"/>
    <property type="match status" value="1"/>
</dbReference>
<evidence type="ECO:0000256" key="5">
    <source>
        <dbReference type="ARBA" id="ARBA00022960"/>
    </source>
</evidence>
<evidence type="ECO:0000313" key="13">
    <source>
        <dbReference type="Proteomes" id="UP000011932"/>
    </source>
</evidence>
<dbReference type="Gene3D" id="3.40.50.720">
    <property type="entry name" value="NAD(P)-binding Rossmann-like Domain"/>
    <property type="match status" value="1"/>
</dbReference>
<dbReference type="GO" id="GO:0071555">
    <property type="term" value="P:cell wall organization"/>
    <property type="evidence" value="ECO:0007669"/>
    <property type="project" value="UniProtKB-KW"/>
</dbReference>
<reference evidence="12 13" key="1">
    <citation type="journal article" date="2013" name="ISME J.">
        <title>By their genes ye shall know them: genomic signatures of predatory bacteria.</title>
        <authorList>
            <person name="Pasternak Z."/>
            <person name="Pietrokovski S."/>
            <person name="Rotem O."/>
            <person name="Gophna U."/>
            <person name="Lurie-Weinberger M.N."/>
            <person name="Jurkevitch E."/>
        </authorList>
    </citation>
    <scope>NUCLEOTIDE SEQUENCE [LARGE SCALE GENOMIC DNA]</scope>
    <source>
        <strain evidence="12">EPB</strain>
    </source>
</reference>
<sequence length="475" mass="49322">MTHKPLHYFFVGIGGSGMAPLADLVRGHGHRVSGSDRGFDQGKSPDKAKTLTDAGITLCPQDGSGVTSDVDVLVVSSAVEDTIPDVQAAKAHGVAIKKRAEVLAELFNAARGIGLAGTSGKTTTTGMTGFMLHEMGQGPTIFNGGIMPDFVGHPNSLMGNAVSGSGDLFAAEMDESDGSIVLYQPAVAVLNNITLDHKPIAELEPLFHDFLTRARDGAVVNLDDVHAAAMAGVNPNTVTVGIDNDAAMIVARNVTPTAGGVAFDVHADGTAYHCNMKVPGRHNVSNALAALGVARALGLDFANAVAALSKFSGIRRRMEVLGTENGVTVIDDFGHNPDKIAASLATLADHPGRVIVMFQPHGFGPMKMMRDGIVSAFAAGTRDGDVVIMPEIFYAGGTVNRNISSADLIGDMVGRGVDAQFCNNRDDAGALMLSLAKPGDRLVIMGARDDTLTDFGRGLLKALRPAPKAANGVQP</sequence>
<dbReference type="SUPFAM" id="SSF53623">
    <property type="entry name" value="MurD-like peptide ligases, catalytic domain"/>
    <property type="match status" value="1"/>
</dbReference>
<keyword evidence="7" id="KW-0131">Cell cycle</keyword>
<keyword evidence="5" id="KW-0133">Cell shape</keyword>
<keyword evidence="8" id="KW-0961">Cell wall biogenesis/degradation</keyword>
<evidence type="ECO:0000256" key="1">
    <source>
        <dbReference type="ARBA" id="ARBA00022598"/>
    </source>
</evidence>
<dbReference type="STRING" id="349215.A11S_1349"/>
<evidence type="ECO:0000313" key="12">
    <source>
        <dbReference type="EMBL" id="AGH98158.1"/>
    </source>
</evidence>
<evidence type="ECO:0000259" key="9">
    <source>
        <dbReference type="Pfam" id="PF01225"/>
    </source>
</evidence>
<evidence type="ECO:0000256" key="4">
    <source>
        <dbReference type="ARBA" id="ARBA00022840"/>
    </source>
</evidence>
<dbReference type="HOGENOM" id="CLU_028104_2_1_5"/>
<keyword evidence="3" id="KW-0547">Nucleotide-binding</keyword>
<keyword evidence="4" id="KW-0067">ATP-binding</keyword>
<feature type="domain" description="Mur ligase C-terminal" evidence="10">
    <location>
        <begin position="316"/>
        <end position="448"/>
    </location>
</feature>